<reference evidence="3 4" key="3">
    <citation type="submission" date="2020-04" db="EMBL/GenBank/DDBJ databases">
        <title>Genome sequencing and assembly of multiple isolates from the Colletotrichum gloeosporioides species complex.</title>
        <authorList>
            <person name="Gan P."/>
            <person name="Shirasu K."/>
        </authorList>
    </citation>
    <scope>NUCLEOTIDE SEQUENCE [LARGE SCALE GENOMIC DNA]</scope>
    <source>
        <strain evidence="3 4">Nara gc5</strain>
    </source>
</reference>
<feature type="transmembrane region" description="Helical" evidence="1">
    <location>
        <begin position="171"/>
        <end position="194"/>
    </location>
</feature>
<accession>L2FSS1</accession>
<dbReference type="HOGENOM" id="CLU_065434_1_0_1"/>
<dbReference type="Proteomes" id="UP000011096">
    <property type="component" value="Unassembled WGS sequence"/>
</dbReference>
<gene>
    <name evidence="2" type="ORF">CGGC5_10196</name>
    <name evidence="3" type="ORF">CGGC5_v013421</name>
</gene>
<name>L2FSS1_COLFN</name>
<evidence type="ECO:0000313" key="3">
    <source>
        <dbReference type="EMBL" id="KAF4477729.1"/>
    </source>
</evidence>
<keyword evidence="1" id="KW-0812">Transmembrane</keyword>
<dbReference type="AlphaFoldDB" id="L2FSS1"/>
<evidence type="ECO:0000313" key="4">
    <source>
        <dbReference type="Proteomes" id="UP000011096"/>
    </source>
</evidence>
<keyword evidence="1" id="KW-0472">Membrane</keyword>
<evidence type="ECO:0000313" key="2">
    <source>
        <dbReference type="EMBL" id="ELA29367.1"/>
    </source>
</evidence>
<dbReference type="EMBL" id="ANPB02000008">
    <property type="protein sequence ID" value="KAF4477729.1"/>
    <property type="molecule type" value="Genomic_DNA"/>
</dbReference>
<feature type="transmembrane region" description="Helical" evidence="1">
    <location>
        <begin position="86"/>
        <end position="107"/>
    </location>
</feature>
<dbReference type="OrthoDB" id="5352400at2759"/>
<organism evidence="2">
    <name type="scientific">Colletotrichum fructicola (strain Nara gc5)</name>
    <name type="common">Anthracnose fungus</name>
    <name type="synonym">Colletotrichum gloeosporioides (strain Nara gc5)</name>
    <dbReference type="NCBI Taxonomy" id="1213859"/>
    <lineage>
        <taxon>Eukaryota</taxon>
        <taxon>Fungi</taxon>
        <taxon>Dikarya</taxon>
        <taxon>Ascomycota</taxon>
        <taxon>Pezizomycotina</taxon>
        <taxon>Sordariomycetes</taxon>
        <taxon>Hypocreomycetidae</taxon>
        <taxon>Glomerellales</taxon>
        <taxon>Glomerellaceae</taxon>
        <taxon>Colletotrichum</taxon>
        <taxon>Colletotrichum gloeosporioides species complex</taxon>
    </lineage>
</organism>
<protein>
    <submittedName>
        <fullName evidence="2">Uncharacterized protein</fullName>
    </submittedName>
</protein>
<reference evidence="2" key="1">
    <citation type="submission" date="2012-08" db="EMBL/GenBank/DDBJ databases">
        <title>Genome analysis of Colletotrichum orbiculare and Colletotrichum fructicola.</title>
        <authorList>
            <person name="Gan P.H.P."/>
            <person name="Ikeda K."/>
            <person name="Irieda H."/>
            <person name="Narusaka M."/>
            <person name="O'Connell R.J."/>
            <person name="Narusaka Y."/>
            <person name="Takano Y."/>
            <person name="Kubo Y."/>
            <person name="Shirasu K."/>
        </authorList>
    </citation>
    <scope>NUCLEOTIDE SEQUENCE</scope>
    <source>
        <strain evidence="2">Nara gc5</strain>
    </source>
</reference>
<proteinExistence type="predicted"/>
<reference evidence="3 4" key="2">
    <citation type="submission" date="2012-08" db="EMBL/GenBank/DDBJ databases">
        <authorList>
            <person name="Gan P.H.P."/>
            <person name="Ikeda K."/>
            <person name="Irieda H."/>
            <person name="Narusaka M."/>
            <person name="O'Connell R.J."/>
            <person name="Narusaka Y."/>
            <person name="Takano Y."/>
            <person name="Kubo Y."/>
            <person name="Shirasu K."/>
        </authorList>
    </citation>
    <scope>NUCLEOTIDE SEQUENCE [LARGE SCALE GENOMIC DNA]</scope>
    <source>
        <strain evidence="3 4">Nara gc5</strain>
    </source>
</reference>
<evidence type="ECO:0000256" key="1">
    <source>
        <dbReference type="SAM" id="Phobius"/>
    </source>
</evidence>
<keyword evidence="4" id="KW-1185">Reference proteome</keyword>
<dbReference type="EMBL" id="KB020862">
    <property type="protein sequence ID" value="ELA29367.1"/>
    <property type="molecule type" value="Genomic_DNA"/>
</dbReference>
<dbReference type="InParanoid" id="L2FSS1"/>
<keyword evidence="1" id="KW-1133">Transmembrane helix</keyword>
<sequence length="249" mass="28472">MRVTIPTRIRPPVLVMLLCLESVVVLGALALFGIAYPDRFRSRLWRNGGEEGWCSNPRLRIYFYANYEEPPEIPLIWSQRLTTSNAATAVLSLAVLFARITIAALRYDARWTNTAYDAVLAGLWAWSAAAQGGADLTDPEHLMPRPWYLMRGCEEAWRGNRAWCKIAKWEYGWAIMAAIFYMTKIVGTAGWMVYEKGRRDASREGDLTEIWRGEGRRWYKDDADCSSGHDLVELTSYRSYLDLPRTTDG</sequence>
<feature type="transmembrane region" description="Helical" evidence="1">
    <location>
        <begin position="12"/>
        <end position="36"/>
    </location>
</feature>